<evidence type="ECO:0000313" key="6">
    <source>
        <dbReference type="Proteomes" id="UP000192247"/>
    </source>
</evidence>
<comment type="caution">
    <text evidence="5">The sequence shown here is derived from an EMBL/GenBank/DDBJ whole genome shotgun (WGS) entry which is preliminary data.</text>
</comment>
<dbReference type="PANTHER" id="PTHR43605">
    <property type="entry name" value="ACYL-COENZYME A SYNTHETASE"/>
    <property type="match status" value="1"/>
</dbReference>
<dbReference type="InParanoid" id="A0A1V9X1I9"/>
<dbReference type="EMBL" id="MNPL01029360">
    <property type="protein sequence ID" value="OQR67278.1"/>
    <property type="molecule type" value="Genomic_DNA"/>
</dbReference>
<dbReference type="PANTHER" id="PTHR43605:SF10">
    <property type="entry name" value="ACYL-COA SYNTHETASE MEDIUM CHAIN FAMILY MEMBER 3"/>
    <property type="match status" value="1"/>
</dbReference>
<dbReference type="AlphaFoldDB" id="A0A1V9X1I9"/>
<evidence type="ECO:0000256" key="3">
    <source>
        <dbReference type="ARBA" id="ARBA00022741"/>
    </source>
</evidence>
<dbReference type="GO" id="GO:0004321">
    <property type="term" value="F:fatty-acyl-CoA synthase activity"/>
    <property type="evidence" value="ECO:0007669"/>
    <property type="project" value="TreeGrafter"/>
</dbReference>
<dbReference type="Proteomes" id="UP000192247">
    <property type="component" value="Unassembled WGS sequence"/>
</dbReference>
<keyword evidence="6" id="KW-1185">Reference proteome</keyword>
<name>A0A1V9X1I9_9ACAR</name>
<keyword evidence="3" id="KW-0547">Nucleotide-binding</keyword>
<keyword evidence="4" id="KW-0067">ATP-binding</keyword>
<keyword evidence="2" id="KW-0436">Ligase</keyword>
<gene>
    <name evidence="5" type="ORF">BIW11_04802</name>
</gene>
<dbReference type="GO" id="GO:0006633">
    <property type="term" value="P:fatty acid biosynthetic process"/>
    <property type="evidence" value="ECO:0007669"/>
    <property type="project" value="TreeGrafter"/>
</dbReference>
<dbReference type="InterPro" id="IPR051087">
    <property type="entry name" value="Mitochondrial_ACSM"/>
</dbReference>
<sequence>MLISSTSFIARLGLRYVSSLELTASEIIDKRITGVVPSKFNFARDVIDHYAAKESRNEKSATQPALRIIVLDGKEQRTINYNKFFQLLKQWTGDFVNDLDLTRNDQIMLCLPCCADFWVIAIAALRAGIELTTVTPQALSKDLPLLQACSGAEPLSVQTFQIWKAMTGVEIREAYARSKTLMVCTSNPDYPVKPGLMDQAVPEFTVEVLDDDLRLACVN</sequence>
<accession>A0A1V9X1I9</accession>
<evidence type="ECO:0000313" key="5">
    <source>
        <dbReference type="EMBL" id="OQR67278.1"/>
    </source>
</evidence>
<evidence type="ECO:0000256" key="2">
    <source>
        <dbReference type="ARBA" id="ARBA00022598"/>
    </source>
</evidence>
<dbReference type="GO" id="GO:0015645">
    <property type="term" value="F:fatty acid ligase activity"/>
    <property type="evidence" value="ECO:0007669"/>
    <property type="project" value="TreeGrafter"/>
</dbReference>
<organism evidence="5 6">
    <name type="scientific">Tropilaelaps mercedesae</name>
    <dbReference type="NCBI Taxonomy" id="418985"/>
    <lineage>
        <taxon>Eukaryota</taxon>
        <taxon>Metazoa</taxon>
        <taxon>Ecdysozoa</taxon>
        <taxon>Arthropoda</taxon>
        <taxon>Chelicerata</taxon>
        <taxon>Arachnida</taxon>
        <taxon>Acari</taxon>
        <taxon>Parasitiformes</taxon>
        <taxon>Mesostigmata</taxon>
        <taxon>Gamasina</taxon>
        <taxon>Dermanyssoidea</taxon>
        <taxon>Laelapidae</taxon>
        <taxon>Tropilaelaps</taxon>
    </lineage>
</organism>
<dbReference type="STRING" id="418985.A0A1V9X1I9"/>
<reference evidence="5 6" key="1">
    <citation type="journal article" date="2017" name="Gigascience">
        <title>Draft genome of the honey bee ectoparasitic mite, Tropilaelaps mercedesae, is shaped by the parasitic life history.</title>
        <authorList>
            <person name="Dong X."/>
            <person name="Armstrong S.D."/>
            <person name="Xia D."/>
            <person name="Makepeace B.L."/>
            <person name="Darby A.C."/>
            <person name="Kadowaki T."/>
        </authorList>
    </citation>
    <scope>NUCLEOTIDE SEQUENCE [LARGE SCALE GENOMIC DNA]</scope>
    <source>
        <strain evidence="5">Wuxi-XJTLU</strain>
    </source>
</reference>
<evidence type="ECO:0000256" key="1">
    <source>
        <dbReference type="ARBA" id="ARBA00006432"/>
    </source>
</evidence>
<proteinExistence type="inferred from homology"/>
<dbReference type="SUPFAM" id="SSF56801">
    <property type="entry name" value="Acetyl-CoA synthetase-like"/>
    <property type="match status" value="2"/>
</dbReference>
<evidence type="ECO:0000256" key="4">
    <source>
        <dbReference type="ARBA" id="ARBA00022840"/>
    </source>
</evidence>
<dbReference type="GO" id="GO:0005524">
    <property type="term" value="F:ATP binding"/>
    <property type="evidence" value="ECO:0007669"/>
    <property type="project" value="UniProtKB-KW"/>
</dbReference>
<dbReference type="InterPro" id="IPR042099">
    <property type="entry name" value="ANL_N_sf"/>
</dbReference>
<protein>
    <submittedName>
        <fullName evidence="5">Acyl-coenzyme A synthetase ACSM3</fullName>
    </submittedName>
</protein>
<dbReference type="GO" id="GO:0006637">
    <property type="term" value="P:acyl-CoA metabolic process"/>
    <property type="evidence" value="ECO:0007669"/>
    <property type="project" value="TreeGrafter"/>
</dbReference>
<dbReference type="Gene3D" id="3.40.50.12780">
    <property type="entry name" value="N-terminal domain of ligase-like"/>
    <property type="match status" value="2"/>
</dbReference>
<dbReference type="OrthoDB" id="6614653at2759"/>
<comment type="similarity">
    <text evidence="1">Belongs to the ATP-dependent AMP-binding enzyme family.</text>
</comment>